<dbReference type="InterPro" id="IPR035996">
    <property type="entry name" value="4pyrrol_Methylase_sf"/>
</dbReference>
<dbReference type="PANTHER" id="PTHR45790:SF3">
    <property type="entry name" value="S-ADENOSYL-L-METHIONINE-DEPENDENT UROPORPHYRINOGEN III METHYLTRANSFERASE, CHLOROPLASTIC"/>
    <property type="match status" value="1"/>
</dbReference>
<dbReference type="Gene3D" id="3.30.950.10">
    <property type="entry name" value="Methyltransferase, Cobalt-precorrin-4 Transmethylase, Domain 2"/>
    <property type="match status" value="1"/>
</dbReference>
<keyword evidence="4" id="KW-0949">S-adenosyl-L-methionine</keyword>
<organism evidence="7 8">
    <name type="scientific">Yimella lutea</name>
    <dbReference type="NCBI Taxonomy" id="587872"/>
    <lineage>
        <taxon>Bacteria</taxon>
        <taxon>Bacillati</taxon>
        <taxon>Actinomycetota</taxon>
        <taxon>Actinomycetes</taxon>
        <taxon>Micrococcales</taxon>
        <taxon>Dermacoccaceae</taxon>
        <taxon>Yimella</taxon>
    </lineage>
</organism>
<evidence type="ECO:0000256" key="1">
    <source>
        <dbReference type="ARBA" id="ARBA00012162"/>
    </source>
</evidence>
<dbReference type="OrthoDB" id="9815856at2"/>
<name>A0A542ECN2_9MICO</name>
<dbReference type="NCBIfam" id="NF004790">
    <property type="entry name" value="PRK06136.1"/>
    <property type="match status" value="1"/>
</dbReference>
<keyword evidence="3 7" id="KW-0808">Transferase</keyword>
<reference evidence="7 8" key="1">
    <citation type="submission" date="2019-06" db="EMBL/GenBank/DDBJ databases">
        <title>Sequencing the genomes of 1000 actinobacteria strains.</title>
        <authorList>
            <person name="Klenk H.-P."/>
        </authorList>
    </citation>
    <scope>NUCLEOTIDE SEQUENCE [LARGE SCALE GENOMIC DNA]</scope>
    <source>
        <strain evidence="7 8">DSM 19828</strain>
    </source>
</reference>
<dbReference type="NCBIfam" id="TIGR01469">
    <property type="entry name" value="cobA_cysG_Cterm"/>
    <property type="match status" value="1"/>
</dbReference>
<proteinExistence type="predicted"/>
<dbReference type="AlphaFoldDB" id="A0A542ECN2"/>
<dbReference type="PANTHER" id="PTHR45790">
    <property type="entry name" value="SIROHEME SYNTHASE-RELATED"/>
    <property type="match status" value="1"/>
</dbReference>
<dbReference type="Proteomes" id="UP000320806">
    <property type="component" value="Unassembled WGS sequence"/>
</dbReference>
<evidence type="ECO:0000256" key="5">
    <source>
        <dbReference type="ARBA" id="ARBA00023244"/>
    </source>
</evidence>
<keyword evidence="5" id="KW-0627">Porphyrin biosynthesis</keyword>
<feature type="domain" description="Tetrapyrrole methylase" evidence="6">
    <location>
        <begin position="94"/>
        <end position="304"/>
    </location>
</feature>
<keyword evidence="2 7" id="KW-0489">Methyltransferase</keyword>
<evidence type="ECO:0000313" key="8">
    <source>
        <dbReference type="Proteomes" id="UP000320806"/>
    </source>
</evidence>
<dbReference type="EMBL" id="VFMO01000001">
    <property type="protein sequence ID" value="TQJ13088.1"/>
    <property type="molecule type" value="Genomic_DNA"/>
</dbReference>
<keyword evidence="8" id="KW-1185">Reference proteome</keyword>
<dbReference type="InterPro" id="IPR050161">
    <property type="entry name" value="Siro_Cobalamin_biosynth"/>
</dbReference>
<dbReference type="InterPro" id="IPR000878">
    <property type="entry name" value="4pyrrol_Mease"/>
</dbReference>
<dbReference type="InterPro" id="IPR006366">
    <property type="entry name" value="CobA/CysG_C"/>
</dbReference>
<dbReference type="EC" id="2.1.1.107" evidence="1"/>
<dbReference type="Pfam" id="PF00590">
    <property type="entry name" value="TP_methylase"/>
    <property type="match status" value="1"/>
</dbReference>
<accession>A0A542ECN2</accession>
<evidence type="ECO:0000256" key="4">
    <source>
        <dbReference type="ARBA" id="ARBA00022691"/>
    </source>
</evidence>
<gene>
    <name evidence="7" type="ORF">FB459_0485</name>
</gene>
<evidence type="ECO:0000313" key="7">
    <source>
        <dbReference type="EMBL" id="TQJ13088.1"/>
    </source>
</evidence>
<dbReference type="GO" id="GO:0032259">
    <property type="term" value="P:methylation"/>
    <property type="evidence" value="ECO:0007669"/>
    <property type="project" value="UniProtKB-KW"/>
</dbReference>
<evidence type="ECO:0000256" key="2">
    <source>
        <dbReference type="ARBA" id="ARBA00022603"/>
    </source>
</evidence>
<evidence type="ECO:0000259" key="6">
    <source>
        <dbReference type="Pfam" id="PF00590"/>
    </source>
</evidence>
<dbReference type="GO" id="GO:0004851">
    <property type="term" value="F:uroporphyrin-III C-methyltransferase activity"/>
    <property type="evidence" value="ECO:0007669"/>
    <property type="project" value="UniProtKB-EC"/>
</dbReference>
<dbReference type="InterPro" id="IPR014777">
    <property type="entry name" value="4pyrrole_Mease_sub1"/>
</dbReference>
<dbReference type="CDD" id="cd11642">
    <property type="entry name" value="SUMT"/>
    <property type="match status" value="1"/>
</dbReference>
<dbReference type="FunFam" id="3.40.1010.10:FF:000001">
    <property type="entry name" value="Siroheme synthase"/>
    <property type="match status" value="1"/>
</dbReference>
<dbReference type="Gene3D" id="3.40.1010.10">
    <property type="entry name" value="Cobalt-precorrin-4 Transmethylase, Domain 1"/>
    <property type="match status" value="1"/>
</dbReference>
<dbReference type="SUPFAM" id="SSF53790">
    <property type="entry name" value="Tetrapyrrole methylase"/>
    <property type="match status" value="1"/>
</dbReference>
<evidence type="ECO:0000256" key="3">
    <source>
        <dbReference type="ARBA" id="ARBA00022679"/>
    </source>
</evidence>
<sequence length="340" mass="35240">MTFWKPGDRALLRRPGADADYAVHRLLEAGLRVDVETQTPSPRLLDLQSRGLVGIAAHPDLDDYAVVLRDDVRRADAPTNVPTDAPIDSARVGRVTLVGGGPGPTELLTVAGLAAVREADVVVCDRLAPLGALTGISAEIVHVGKIPRGEFTPQEQINRLLVEHAQRGRKVVRLKGGDNFVFGRGGEEWNACRAAGIEVRVVPGVSSALAAPALAGVPVTHRDITQGFAVVSGHVPPDDPRSTVDWAGIARSGLTLVVLMGVATLPAICRRLIDAGLDPHTPAASISDGGLPSQQSVRGTLASIAADAEAAGIRAPAVTVIGATVDALDAASVDRLAAAR</sequence>
<dbReference type="RefSeq" id="WP_141927326.1">
    <property type="nucleotide sequence ID" value="NZ_BAABCI010000015.1"/>
</dbReference>
<dbReference type="InterPro" id="IPR014776">
    <property type="entry name" value="4pyrrole_Mease_sub2"/>
</dbReference>
<dbReference type="GO" id="GO:0019354">
    <property type="term" value="P:siroheme biosynthetic process"/>
    <property type="evidence" value="ECO:0007669"/>
    <property type="project" value="InterPro"/>
</dbReference>
<protein>
    <recommendedName>
        <fullName evidence="1">uroporphyrinogen-III C-methyltransferase</fullName>
        <ecNumber evidence="1">2.1.1.107</ecNumber>
    </recommendedName>
</protein>
<comment type="caution">
    <text evidence="7">The sequence shown here is derived from an EMBL/GenBank/DDBJ whole genome shotgun (WGS) entry which is preliminary data.</text>
</comment>